<dbReference type="SUPFAM" id="SSF46689">
    <property type="entry name" value="Homeodomain-like"/>
    <property type="match status" value="2"/>
</dbReference>
<keyword evidence="2 5" id="KW-0238">DNA-binding</keyword>
<evidence type="ECO:0000256" key="3">
    <source>
        <dbReference type="ARBA" id="ARBA00023163"/>
    </source>
</evidence>
<dbReference type="PROSITE" id="PS01124">
    <property type="entry name" value="HTH_ARAC_FAMILY_2"/>
    <property type="match status" value="1"/>
</dbReference>
<evidence type="ECO:0000256" key="1">
    <source>
        <dbReference type="ARBA" id="ARBA00023015"/>
    </source>
</evidence>
<dbReference type="PANTHER" id="PTHR47893:SF1">
    <property type="entry name" value="REGULATORY PROTEIN PCHR"/>
    <property type="match status" value="1"/>
</dbReference>
<feature type="domain" description="HTH araC/xylS-type" evidence="4">
    <location>
        <begin position="233"/>
        <end position="329"/>
    </location>
</feature>
<dbReference type="Proteomes" id="UP000249819">
    <property type="component" value="Unassembled WGS sequence"/>
</dbReference>
<evidence type="ECO:0000256" key="2">
    <source>
        <dbReference type="ARBA" id="ARBA00023125"/>
    </source>
</evidence>
<dbReference type="InterPro" id="IPR018060">
    <property type="entry name" value="HTH_AraC"/>
</dbReference>
<dbReference type="PRINTS" id="PR00032">
    <property type="entry name" value="HTHARAC"/>
</dbReference>
<dbReference type="InterPro" id="IPR009057">
    <property type="entry name" value="Homeodomain-like_sf"/>
</dbReference>
<keyword evidence="3" id="KW-0804">Transcription</keyword>
<dbReference type="PROSITE" id="PS00041">
    <property type="entry name" value="HTH_ARAC_FAMILY_1"/>
    <property type="match status" value="1"/>
</dbReference>
<keyword evidence="6" id="KW-1185">Reference proteome</keyword>
<dbReference type="RefSeq" id="WP_111590859.1">
    <property type="nucleotide sequence ID" value="NZ_QLMA01000001.1"/>
</dbReference>
<dbReference type="InterPro" id="IPR018062">
    <property type="entry name" value="HTH_AraC-typ_CS"/>
</dbReference>
<dbReference type="GO" id="GO:0003700">
    <property type="term" value="F:DNA-binding transcription factor activity"/>
    <property type="evidence" value="ECO:0007669"/>
    <property type="project" value="InterPro"/>
</dbReference>
<dbReference type="EMBL" id="QLMA01000001">
    <property type="protein sequence ID" value="RAJ88216.1"/>
    <property type="molecule type" value="Genomic_DNA"/>
</dbReference>
<protein>
    <submittedName>
        <fullName evidence="5">AraC-like DNA-binding protein</fullName>
    </submittedName>
</protein>
<dbReference type="OrthoDB" id="799767at2"/>
<evidence type="ECO:0000313" key="6">
    <source>
        <dbReference type="Proteomes" id="UP000249819"/>
    </source>
</evidence>
<evidence type="ECO:0000313" key="5">
    <source>
        <dbReference type="EMBL" id="RAJ88216.1"/>
    </source>
</evidence>
<accession>A0A327WFR9</accession>
<sequence>MAVVIKNDASDILLEDDFPFEEEKMSSPTIVEDAKSLSYDFGQATFNSLYFDGYHLGYGKAHIYENLHISHSKVARPLVDMLFLQRGSFHTALDGVRDNLHFSTLEHNLMFTPTLGENAAVEKQDGLTLFSISFTQDRFLALAEHNGEVLDRIANNIAGNRPVMLDQHHNPHITPRMNAIIEEMTNCTFQGGVKKLFLQSKAIELLALQCSQAGEVTEKRTRQISASDRERLDHARTILLANMQEPPTMAQLARMTGLNEFKLKSGFREVYNNTVFGYLSDSRLEQSRILVLEGKYSLAEIAAEAGFSSPQHFSNAFRKKFGVSPSKLR</sequence>
<dbReference type="SMART" id="SM00342">
    <property type="entry name" value="HTH_ARAC"/>
    <property type="match status" value="1"/>
</dbReference>
<keyword evidence="1" id="KW-0805">Transcription regulation</keyword>
<organism evidence="5 6">
    <name type="scientific">Chitinophaga dinghuensis</name>
    <dbReference type="NCBI Taxonomy" id="1539050"/>
    <lineage>
        <taxon>Bacteria</taxon>
        <taxon>Pseudomonadati</taxon>
        <taxon>Bacteroidota</taxon>
        <taxon>Chitinophagia</taxon>
        <taxon>Chitinophagales</taxon>
        <taxon>Chitinophagaceae</taxon>
        <taxon>Chitinophaga</taxon>
    </lineage>
</organism>
<proteinExistence type="predicted"/>
<reference evidence="5 6" key="1">
    <citation type="submission" date="2018-06" db="EMBL/GenBank/DDBJ databases">
        <title>Genomic Encyclopedia of Archaeal and Bacterial Type Strains, Phase II (KMG-II): from individual species to whole genera.</title>
        <authorList>
            <person name="Goeker M."/>
        </authorList>
    </citation>
    <scope>NUCLEOTIDE SEQUENCE [LARGE SCALE GENOMIC DNA]</scope>
    <source>
        <strain evidence="5 6">DSM 29821</strain>
    </source>
</reference>
<dbReference type="InterPro" id="IPR053142">
    <property type="entry name" value="PchR_regulatory_protein"/>
</dbReference>
<gene>
    <name evidence="5" type="ORF">CLV59_101983</name>
</gene>
<dbReference type="AlphaFoldDB" id="A0A327WFR9"/>
<dbReference type="Pfam" id="PF12833">
    <property type="entry name" value="HTH_18"/>
    <property type="match status" value="1"/>
</dbReference>
<name>A0A327WFR9_9BACT</name>
<evidence type="ECO:0000259" key="4">
    <source>
        <dbReference type="PROSITE" id="PS01124"/>
    </source>
</evidence>
<dbReference type="Gene3D" id="1.10.10.60">
    <property type="entry name" value="Homeodomain-like"/>
    <property type="match status" value="1"/>
</dbReference>
<dbReference type="GO" id="GO:0043565">
    <property type="term" value="F:sequence-specific DNA binding"/>
    <property type="evidence" value="ECO:0007669"/>
    <property type="project" value="InterPro"/>
</dbReference>
<comment type="caution">
    <text evidence="5">The sequence shown here is derived from an EMBL/GenBank/DDBJ whole genome shotgun (WGS) entry which is preliminary data.</text>
</comment>
<dbReference type="InterPro" id="IPR020449">
    <property type="entry name" value="Tscrpt_reg_AraC-type_HTH"/>
</dbReference>
<dbReference type="PANTHER" id="PTHR47893">
    <property type="entry name" value="REGULATORY PROTEIN PCHR"/>
    <property type="match status" value="1"/>
</dbReference>